<reference evidence="2 3" key="1">
    <citation type="submission" date="2019-02" db="EMBL/GenBank/DDBJ databases">
        <title>Deep-cultivation of Planctomycetes and their phenomic and genomic characterization uncovers novel biology.</title>
        <authorList>
            <person name="Wiegand S."/>
            <person name="Jogler M."/>
            <person name="Boedeker C."/>
            <person name="Pinto D."/>
            <person name="Vollmers J."/>
            <person name="Rivas-Marin E."/>
            <person name="Kohn T."/>
            <person name="Peeters S.H."/>
            <person name="Heuer A."/>
            <person name="Rast P."/>
            <person name="Oberbeckmann S."/>
            <person name="Bunk B."/>
            <person name="Jeske O."/>
            <person name="Meyerdierks A."/>
            <person name="Storesund J.E."/>
            <person name="Kallscheuer N."/>
            <person name="Luecker S."/>
            <person name="Lage O.M."/>
            <person name="Pohl T."/>
            <person name="Merkel B.J."/>
            <person name="Hornburger P."/>
            <person name="Mueller R.-W."/>
            <person name="Bruemmer F."/>
            <person name="Labrenz M."/>
            <person name="Spormann A.M."/>
            <person name="Op Den Camp H."/>
            <person name="Overmann J."/>
            <person name="Amann R."/>
            <person name="Jetten M.S.M."/>
            <person name="Mascher T."/>
            <person name="Medema M.H."/>
            <person name="Devos D.P."/>
            <person name="Kaster A.-K."/>
            <person name="Ovreas L."/>
            <person name="Rohde M."/>
            <person name="Galperin M.Y."/>
            <person name="Jogler C."/>
        </authorList>
    </citation>
    <scope>NUCLEOTIDE SEQUENCE [LARGE SCALE GENOMIC DNA]</scope>
    <source>
        <strain evidence="2 3">CA13</strain>
    </source>
</reference>
<dbReference type="Proteomes" id="UP000315010">
    <property type="component" value="Unassembled WGS sequence"/>
</dbReference>
<organism evidence="2 3">
    <name type="scientific">Novipirellula herctigrandis</name>
    <dbReference type="NCBI Taxonomy" id="2527986"/>
    <lineage>
        <taxon>Bacteria</taxon>
        <taxon>Pseudomonadati</taxon>
        <taxon>Planctomycetota</taxon>
        <taxon>Planctomycetia</taxon>
        <taxon>Pirellulales</taxon>
        <taxon>Pirellulaceae</taxon>
        <taxon>Novipirellula</taxon>
    </lineage>
</organism>
<evidence type="ECO:0000259" key="1">
    <source>
        <dbReference type="Pfam" id="PF13649"/>
    </source>
</evidence>
<accession>A0A5C5Z391</accession>
<keyword evidence="3" id="KW-1185">Reference proteome</keyword>
<dbReference type="EC" id="2.1.1.164" evidence="2"/>
<dbReference type="Gene3D" id="3.40.50.150">
    <property type="entry name" value="Vaccinia Virus protein VP39"/>
    <property type="match status" value="1"/>
</dbReference>
<dbReference type="CDD" id="cd02440">
    <property type="entry name" value="AdoMet_MTases"/>
    <property type="match status" value="1"/>
</dbReference>
<evidence type="ECO:0000313" key="3">
    <source>
        <dbReference type="Proteomes" id="UP000315010"/>
    </source>
</evidence>
<protein>
    <submittedName>
        <fullName evidence="2">Demethylrebeccamycin-D-glucose O-methyltransferase</fullName>
        <ecNumber evidence="2">2.1.1.164</ecNumber>
    </submittedName>
</protein>
<dbReference type="InterPro" id="IPR041698">
    <property type="entry name" value="Methyltransf_25"/>
</dbReference>
<dbReference type="EMBL" id="SJPJ01000001">
    <property type="protein sequence ID" value="TWT81744.1"/>
    <property type="molecule type" value="Genomic_DNA"/>
</dbReference>
<keyword evidence="2" id="KW-0808">Transferase</keyword>
<dbReference type="Pfam" id="PF13649">
    <property type="entry name" value="Methyltransf_25"/>
    <property type="match status" value="1"/>
</dbReference>
<dbReference type="PANTHER" id="PTHR43667:SF2">
    <property type="entry name" value="FATTY ACID C-METHYL TRANSFERASE"/>
    <property type="match status" value="1"/>
</dbReference>
<dbReference type="GO" id="GO:0102082">
    <property type="term" value="F:demethylrebeccamycin--D-glucose O-methyltransferase activity"/>
    <property type="evidence" value="ECO:0007669"/>
    <property type="project" value="UniProtKB-EC"/>
</dbReference>
<gene>
    <name evidence="2" type="primary">rebM_1</name>
    <name evidence="2" type="ORF">CA13_31970</name>
</gene>
<dbReference type="InterPro" id="IPR029063">
    <property type="entry name" value="SAM-dependent_MTases_sf"/>
</dbReference>
<dbReference type="PANTHER" id="PTHR43667">
    <property type="entry name" value="CYCLOPROPANE-FATTY-ACYL-PHOSPHOLIPID SYNTHASE"/>
    <property type="match status" value="1"/>
</dbReference>
<comment type="caution">
    <text evidence="2">The sequence shown here is derived from an EMBL/GenBank/DDBJ whole genome shotgun (WGS) entry which is preliminary data.</text>
</comment>
<proteinExistence type="predicted"/>
<dbReference type="InterPro" id="IPR050723">
    <property type="entry name" value="CFA/CMAS"/>
</dbReference>
<evidence type="ECO:0000313" key="2">
    <source>
        <dbReference type="EMBL" id="TWT81744.1"/>
    </source>
</evidence>
<dbReference type="OrthoDB" id="9792690at2"/>
<feature type="domain" description="Methyltransferase" evidence="1">
    <location>
        <begin position="40"/>
        <end position="136"/>
    </location>
</feature>
<dbReference type="GO" id="GO:0032259">
    <property type="term" value="P:methylation"/>
    <property type="evidence" value="ECO:0007669"/>
    <property type="project" value="UniProtKB-KW"/>
</dbReference>
<keyword evidence="2" id="KW-0489">Methyltransferase</keyword>
<dbReference type="SUPFAM" id="SSF53335">
    <property type="entry name" value="S-adenosyl-L-methionine-dependent methyltransferases"/>
    <property type="match status" value="1"/>
</dbReference>
<dbReference type="AlphaFoldDB" id="A0A5C5Z391"/>
<name>A0A5C5Z391_9BACT</name>
<sequence>MDMWKYFGITHTDHTVMNPMSLAKTRELIDLLHLPDGARVLDVGCGKAEFLCLVAERYKVTGMGLDLSAITFKEARKNVAARELTDRIELLNMDGGKYEPDQEESLDMASCIGASWVYQGHQRTLKALSKMVKPGGLVLVGEPFWKIAPDPEYLRLTEQEADAYEPHPNNVQIGVDLGLTFLYSVVSSDDDWDRYEGLQWQAAERYATAHPDDPDVEVLLRTMRKNRDAYLRWGRDCLGWAMYLFRKP</sequence>